<organism evidence="1 2">
    <name type="scientific">Arcanobacterium bovis</name>
    <dbReference type="NCBI Taxonomy" id="2529275"/>
    <lineage>
        <taxon>Bacteria</taxon>
        <taxon>Bacillati</taxon>
        <taxon>Actinomycetota</taxon>
        <taxon>Actinomycetes</taxon>
        <taxon>Actinomycetales</taxon>
        <taxon>Actinomycetaceae</taxon>
        <taxon>Arcanobacterium</taxon>
    </lineage>
</organism>
<dbReference type="Proteomes" id="UP000293036">
    <property type="component" value="Unassembled WGS sequence"/>
</dbReference>
<proteinExistence type="predicted"/>
<evidence type="ECO:0000313" key="1">
    <source>
        <dbReference type="EMBL" id="TBW20696.1"/>
    </source>
</evidence>
<dbReference type="RefSeq" id="WP_131282544.1">
    <property type="nucleotide sequence ID" value="NZ_JBHSLR010000008.1"/>
</dbReference>
<evidence type="ECO:0000313" key="2">
    <source>
        <dbReference type="Proteomes" id="UP000293036"/>
    </source>
</evidence>
<protein>
    <submittedName>
        <fullName evidence="1">Uncharacterized protein</fullName>
    </submittedName>
</protein>
<sequence>MDKGRSRTTDPLTSHIAGGKLKNFTKDHGRILKALHEFDTLTDSELEELALRRHWPMSGKDYYRRRRSDLKTMNLITATDQRRANPQGNLETAWALNIERKTRMETQTGASFDEGNIIFIDLGDDTYGVKGKDLQPGAEVKVSKKNGGKATVIIDEIIDEEDGVQTATFTWPDTVGEALQNGQIIFTQTDNGEWLIKGYALIEGEEVEVTSRNGKKRTVIVGAIHSVDEDGLQTAAFENVESDMSDLLADGRIIFIRDDGEYLIKGKGLVKGSTVKVTKANGKKVKVTVGHVISDENGIQTATFTSINKSEN</sequence>
<reference evidence="1 2" key="1">
    <citation type="submission" date="2019-02" db="EMBL/GenBank/DDBJ databases">
        <title>Arcanobacterium bovis sp. nov., isolated from the milk of a cow with mastitis.</title>
        <authorList>
            <person name="Sammra O."/>
            <person name="Foster G."/>
            <person name="Hassan A."/>
            <person name="Alssahen M."/>
            <person name="Laemmler C."/>
            <person name="Borowiak M."/>
            <person name="Malorny B."/>
            <person name="Abdulmawjood A."/>
        </authorList>
    </citation>
    <scope>NUCLEOTIDE SEQUENCE [LARGE SCALE GENOMIC DNA]</scope>
    <source>
        <strain evidence="1 2">C605018/01/1</strain>
    </source>
</reference>
<dbReference type="AlphaFoldDB" id="A0A4Q9V028"/>
<dbReference type="EMBL" id="SJDT01000013">
    <property type="protein sequence ID" value="TBW20696.1"/>
    <property type="molecule type" value="Genomic_DNA"/>
</dbReference>
<accession>A0A4Q9V028</accession>
<keyword evidence="2" id="KW-1185">Reference proteome</keyword>
<dbReference type="OrthoDB" id="5118671at2"/>
<name>A0A4Q9V028_9ACTO</name>
<comment type="caution">
    <text evidence="1">The sequence shown here is derived from an EMBL/GenBank/DDBJ whole genome shotgun (WGS) entry which is preliminary data.</text>
</comment>
<gene>
    <name evidence="1" type="ORF">EZJ44_08515</name>
</gene>